<evidence type="ECO:0000313" key="3">
    <source>
        <dbReference type="EMBL" id="ADZ69763.1"/>
    </source>
</evidence>
<dbReference type="EMBL" id="CP002568">
    <property type="protein sequence ID" value="ADZ69763.1"/>
    <property type="molecule type" value="Genomic_DNA"/>
</dbReference>
<organism evidence="3 4">
    <name type="scientific">Polymorphum gilvum (strain LMG 25793 / CGMCC 1.9160 / SL003B-26A1)</name>
    <dbReference type="NCBI Taxonomy" id="991905"/>
    <lineage>
        <taxon>Bacteria</taxon>
        <taxon>Pseudomonadati</taxon>
        <taxon>Pseudomonadota</taxon>
        <taxon>Alphaproteobacteria</taxon>
        <taxon>Rhodobacterales</taxon>
        <taxon>Paracoccaceae</taxon>
        <taxon>Polymorphum</taxon>
    </lineage>
</organism>
<evidence type="ECO:0000313" key="4">
    <source>
        <dbReference type="Proteomes" id="UP000008130"/>
    </source>
</evidence>
<dbReference type="Proteomes" id="UP000008130">
    <property type="component" value="Chromosome"/>
</dbReference>
<dbReference type="HOGENOM" id="CLU_1894289_0_0_5"/>
<feature type="region of interest" description="Disordered" evidence="1">
    <location>
        <begin position="43"/>
        <end position="78"/>
    </location>
</feature>
<evidence type="ECO:0000256" key="1">
    <source>
        <dbReference type="SAM" id="MobiDB-lite"/>
    </source>
</evidence>
<reference evidence="3 4" key="1">
    <citation type="journal article" date="2011" name="J. Bacteriol.">
        <title>Complete genome sequence of Polymorphum gilvum SL003B-26A1T, a crude oil-degrading bacterium from oil-polluted saline soil.</title>
        <authorList>
            <person name="Li S.G."/>
            <person name="Tang Y.Q."/>
            <person name="Nie Y."/>
            <person name="Cai M."/>
            <person name="Wu X.L."/>
        </authorList>
    </citation>
    <scope>NUCLEOTIDE SEQUENCE [LARGE SCALE GENOMIC DNA]</scope>
    <source>
        <strain evidence="4">LMG 25793 / CGMCC 1.9160 / SL003B-26A1</strain>
    </source>
</reference>
<dbReference type="AlphaFoldDB" id="F2J1I1"/>
<dbReference type="RefSeq" id="WP_013652080.1">
    <property type="nucleotide sequence ID" value="NC_015259.1"/>
</dbReference>
<gene>
    <name evidence="3" type="ordered locus">SL003B_1335</name>
</gene>
<protein>
    <submittedName>
        <fullName evidence="3">Uncharacterized protein</fullName>
    </submittedName>
</protein>
<feature type="signal peptide" evidence="2">
    <location>
        <begin position="1"/>
        <end position="22"/>
    </location>
</feature>
<evidence type="ECO:0000256" key="2">
    <source>
        <dbReference type="SAM" id="SignalP"/>
    </source>
</evidence>
<sequence>MKTILATICVLLLGLGSGSAWAEGSGMPKSIAPVLAQLLAQATDQSGAQTEAPVSRPGATPVSPAPHKPGSAVAQSCPPADPGEAFCGFFGGWCRYCDQDYPHYCPSNDTCYRYFSDAQEACGNSYVICGGPAN</sequence>
<feature type="chain" id="PRO_5003278658" evidence="2">
    <location>
        <begin position="23"/>
        <end position="134"/>
    </location>
</feature>
<name>F2J1I1_POLGS</name>
<dbReference type="KEGG" id="pgv:SL003B_1335"/>
<proteinExistence type="predicted"/>
<keyword evidence="2" id="KW-0732">Signal</keyword>
<accession>F2J1I1</accession>
<keyword evidence="4" id="KW-1185">Reference proteome</keyword>